<feature type="transmembrane region" description="Helical" evidence="1">
    <location>
        <begin position="30"/>
        <end position="50"/>
    </location>
</feature>
<sequence length="55" mass="5978">MIRNIVSFILLVGTGGLLLTETLFRLDNPALSVPIGISGIFFISGIYYHIRGLKG</sequence>
<accession>A0A7G9W956</accession>
<dbReference type="Proteomes" id="UP000516160">
    <property type="component" value="Chromosome"/>
</dbReference>
<evidence type="ECO:0000256" key="1">
    <source>
        <dbReference type="SAM" id="Phobius"/>
    </source>
</evidence>
<dbReference type="KEGG" id="acae:HYG86_10820"/>
<proteinExistence type="predicted"/>
<dbReference type="EMBL" id="CP058559">
    <property type="protein sequence ID" value="QNO15218.1"/>
    <property type="molecule type" value="Genomic_DNA"/>
</dbReference>
<keyword evidence="1" id="KW-0812">Transmembrane</keyword>
<keyword evidence="1" id="KW-0472">Membrane</keyword>
<dbReference type="RefSeq" id="WP_213165582.1">
    <property type="nucleotide sequence ID" value="NZ_CP058559.1"/>
</dbReference>
<keyword evidence="1" id="KW-1133">Transmembrane helix</keyword>
<dbReference type="AlphaFoldDB" id="A0A7G9W956"/>
<evidence type="ECO:0000313" key="2">
    <source>
        <dbReference type="EMBL" id="QNO15218.1"/>
    </source>
</evidence>
<gene>
    <name evidence="2" type="ORF">HYG86_10820</name>
</gene>
<name>A0A7G9W956_ALKCA</name>
<reference evidence="2 3" key="1">
    <citation type="submission" date="2020-07" db="EMBL/GenBank/DDBJ databases">
        <title>Alkalicella. sp. LB2 genome.</title>
        <authorList>
            <person name="Postec A."/>
            <person name="Quemeneur M."/>
        </authorList>
    </citation>
    <scope>NUCLEOTIDE SEQUENCE [LARGE SCALE GENOMIC DNA]</scope>
    <source>
        <strain evidence="2 3">LB2</strain>
    </source>
</reference>
<organism evidence="2 3">
    <name type="scientific">Alkalicella caledoniensis</name>
    <dbReference type="NCBI Taxonomy" id="2731377"/>
    <lineage>
        <taxon>Bacteria</taxon>
        <taxon>Bacillati</taxon>
        <taxon>Bacillota</taxon>
        <taxon>Clostridia</taxon>
        <taxon>Eubacteriales</taxon>
        <taxon>Proteinivoracaceae</taxon>
        <taxon>Alkalicella</taxon>
    </lineage>
</organism>
<evidence type="ECO:0000313" key="3">
    <source>
        <dbReference type="Proteomes" id="UP000516160"/>
    </source>
</evidence>
<protein>
    <submittedName>
        <fullName evidence="2">Uncharacterized protein</fullName>
    </submittedName>
</protein>
<keyword evidence="3" id="KW-1185">Reference proteome</keyword>